<feature type="domain" description="DUF4440" evidence="2">
    <location>
        <begin position="12"/>
        <end position="116"/>
    </location>
</feature>
<dbReference type="InterPro" id="IPR032710">
    <property type="entry name" value="NTF2-like_dom_sf"/>
</dbReference>
<evidence type="ECO:0000259" key="2">
    <source>
        <dbReference type="Pfam" id="PF14534"/>
    </source>
</evidence>
<protein>
    <submittedName>
        <fullName evidence="3">Nuclear transport factor 2 family protein</fullName>
    </submittedName>
</protein>
<organism evidence="3 4">
    <name type="scientific">Actinomadura graeca</name>
    <dbReference type="NCBI Taxonomy" id="2750812"/>
    <lineage>
        <taxon>Bacteria</taxon>
        <taxon>Bacillati</taxon>
        <taxon>Actinomycetota</taxon>
        <taxon>Actinomycetes</taxon>
        <taxon>Streptosporangiales</taxon>
        <taxon>Thermomonosporaceae</taxon>
        <taxon>Actinomadura</taxon>
    </lineage>
</organism>
<dbReference type="Gene3D" id="3.10.450.50">
    <property type="match status" value="1"/>
</dbReference>
<dbReference type="Proteomes" id="UP001049518">
    <property type="component" value="Chromosome"/>
</dbReference>
<dbReference type="EMBL" id="CP059572">
    <property type="protein sequence ID" value="QXJ25355.1"/>
    <property type="molecule type" value="Genomic_DNA"/>
</dbReference>
<name>A0ABX8R2T8_9ACTN</name>
<evidence type="ECO:0000313" key="4">
    <source>
        <dbReference type="Proteomes" id="UP001049518"/>
    </source>
</evidence>
<sequence length="127" mass="13932">MATGTAEEQQVRTAGERWADAERRMDTGALADLLDEDFRGVGPVGFVLTKEQWLARYEGGLSITGFDWRDVGVRVFGATAVAIGTQVQEATYQDHPSSGRFRVTQVLVRRDGAWRVAGVHLSPQQAP</sequence>
<dbReference type="InterPro" id="IPR027843">
    <property type="entry name" value="DUF4440"/>
</dbReference>
<feature type="compositionally biased region" description="Polar residues" evidence="1">
    <location>
        <begin position="1"/>
        <end position="12"/>
    </location>
</feature>
<dbReference type="Pfam" id="PF14534">
    <property type="entry name" value="DUF4440"/>
    <property type="match status" value="1"/>
</dbReference>
<accession>A0ABX8R2T8</accession>
<dbReference type="RefSeq" id="WP_231331367.1">
    <property type="nucleotide sequence ID" value="NZ_CP059572.1"/>
</dbReference>
<gene>
    <name evidence="3" type="ORF">AGRA3207_006839</name>
</gene>
<dbReference type="SUPFAM" id="SSF54427">
    <property type="entry name" value="NTF2-like"/>
    <property type="match status" value="1"/>
</dbReference>
<proteinExistence type="predicted"/>
<keyword evidence="4" id="KW-1185">Reference proteome</keyword>
<evidence type="ECO:0000313" key="3">
    <source>
        <dbReference type="EMBL" id="QXJ25355.1"/>
    </source>
</evidence>
<reference evidence="3" key="1">
    <citation type="submission" date="2020-07" db="EMBL/GenBank/DDBJ databases">
        <authorList>
            <person name="Tarantini F.S."/>
            <person name="Hong K.W."/>
            <person name="Chan K.G."/>
        </authorList>
    </citation>
    <scope>NUCLEOTIDE SEQUENCE</scope>
    <source>
        <strain evidence="3">32-07</strain>
    </source>
</reference>
<feature type="region of interest" description="Disordered" evidence="1">
    <location>
        <begin position="1"/>
        <end position="20"/>
    </location>
</feature>
<evidence type="ECO:0000256" key="1">
    <source>
        <dbReference type="SAM" id="MobiDB-lite"/>
    </source>
</evidence>